<sequence>MLDRRFVILYGSQTGTAEDVAERIGRKARRYMFRVNVMAMDEYPLTELIKEKLVLFVCATTGQGEEPDNMKHFWSFLLRKSLPRNSLSAICHSVIGLGDSSYLKFNFAAKRLHRRLVQLGAQCLLDPLYADEQHELGTDGMLDPWLEEFWKIVTALYPLPPGCSPLSEELLPAPKYKTVDVAVDADKCSNTGSQPGSVRENLYDATVASNERVTSAEHFQDVRLIKLDIQGSRITFEPGDVVLVYPENCEEDINEFFRLFSNYKASVHLTLTPTEEGTSLPHSLSGQVSLGECVRKYFDLTSIPKRSFFELFWHFGDDSLEKERLREFSTTAGQEDLVEYVIRPRRTVLEVLADFPHTTANVPLTYLFDLIPPIRPRSFSIANSLLCHPGQIHILMSLLALPKCTNLLVHRGLCTTFLASLDPCARPSVIIGVKKGSLRMPPDSAPAVMVGPGTGCAPFRGMIQDRTFRGIGENLLFFGSRNLKGDFFFEKEWTQLVEKGLLDLVTAFSRDQEHKIYVQHRIAEHKDKVRKLLLGGGVVYIAGNAKDMVPSVRDALKAVVNSDSLTDGDAEEVLKDLEKSRRLQIEAWS</sequence>
<evidence type="ECO:0000313" key="2">
    <source>
        <dbReference type="Proteomes" id="UP000821845"/>
    </source>
</evidence>
<keyword evidence="2" id="KW-1185">Reference proteome</keyword>
<comment type="caution">
    <text evidence="1">The sequence shown here is derived from an EMBL/GenBank/DDBJ whole genome shotgun (WGS) entry which is preliminary data.</text>
</comment>
<dbReference type="Proteomes" id="UP000821845">
    <property type="component" value="Chromosome 6"/>
</dbReference>
<evidence type="ECO:0000313" key="1">
    <source>
        <dbReference type="EMBL" id="KAH6928471.1"/>
    </source>
</evidence>
<organism evidence="1 2">
    <name type="scientific">Hyalomma asiaticum</name>
    <name type="common">Tick</name>
    <dbReference type="NCBI Taxonomy" id="266040"/>
    <lineage>
        <taxon>Eukaryota</taxon>
        <taxon>Metazoa</taxon>
        <taxon>Ecdysozoa</taxon>
        <taxon>Arthropoda</taxon>
        <taxon>Chelicerata</taxon>
        <taxon>Arachnida</taxon>
        <taxon>Acari</taxon>
        <taxon>Parasitiformes</taxon>
        <taxon>Ixodida</taxon>
        <taxon>Ixodoidea</taxon>
        <taxon>Ixodidae</taxon>
        <taxon>Hyalomminae</taxon>
        <taxon>Hyalomma</taxon>
    </lineage>
</organism>
<gene>
    <name evidence="1" type="ORF">HPB50_016707</name>
</gene>
<name>A0ACB7S0I2_HYAAI</name>
<dbReference type="EMBL" id="CM023486">
    <property type="protein sequence ID" value="KAH6928471.1"/>
    <property type="molecule type" value="Genomic_DNA"/>
</dbReference>
<proteinExistence type="predicted"/>
<protein>
    <submittedName>
        <fullName evidence="1">Uncharacterized protein</fullName>
    </submittedName>
</protein>
<accession>A0ACB7S0I2</accession>
<reference evidence="1" key="1">
    <citation type="submission" date="2020-05" db="EMBL/GenBank/DDBJ databases">
        <title>Large-scale comparative analyses of tick genomes elucidate their genetic diversity and vector capacities.</title>
        <authorList>
            <person name="Jia N."/>
            <person name="Wang J."/>
            <person name="Shi W."/>
            <person name="Du L."/>
            <person name="Sun Y."/>
            <person name="Zhan W."/>
            <person name="Jiang J."/>
            <person name="Wang Q."/>
            <person name="Zhang B."/>
            <person name="Ji P."/>
            <person name="Sakyi L.B."/>
            <person name="Cui X."/>
            <person name="Yuan T."/>
            <person name="Jiang B."/>
            <person name="Yang W."/>
            <person name="Lam T.T.-Y."/>
            <person name="Chang Q."/>
            <person name="Ding S."/>
            <person name="Wang X."/>
            <person name="Zhu J."/>
            <person name="Ruan X."/>
            <person name="Zhao L."/>
            <person name="Wei J."/>
            <person name="Que T."/>
            <person name="Du C."/>
            <person name="Cheng J."/>
            <person name="Dai P."/>
            <person name="Han X."/>
            <person name="Huang E."/>
            <person name="Gao Y."/>
            <person name="Liu J."/>
            <person name="Shao H."/>
            <person name="Ye R."/>
            <person name="Li L."/>
            <person name="Wei W."/>
            <person name="Wang X."/>
            <person name="Wang C."/>
            <person name="Yang T."/>
            <person name="Huo Q."/>
            <person name="Li W."/>
            <person name="Guo W."/>
            <person name="Chen H."/>
            <person name="Zhou L."/>
            <person name="Ni X."/>
            <person name="Tian J."/>
            <person name="Zhou Y."/>
            <person name="Sheng Y."/>
            <person name="Liu T."/>
            <person name="Pan Y."/>
            <person name="Xia L."/>
            <person name="Li J."/>
            <person name="Zhao F."/>
            <person name="Cao W."/>
        </authorList>
    </citation>
    <scope>NUCLEOTIDE SEQUENCE</scope>
    <source>
        <strain evidence="1">Hyas-2018</strain>
    </source>
</reference>